<feature type="transmembrane region" description="Helical" evidence="6">
    <location>
        <begin position="846"/>
        <end position="866"/>
    </location>
</feature>
<gene>
    <name evidence="7" type="ORF">NC653_038540</name>
</gene>
<feature type="transmembrane region" description="Helical" evidence="6">
    <location>
        <begin position="579"/>
        <end position="604"/>
    </location>
</feature>
<feature type="transmembrane region" description="Helical" evidence="6">
    <location>
        <begin position="135"/>
        <end position="160"/>
    </location>
</feature>
<dbReference type="EMBL" id="JAQIZT010000017">
    <property type="protein sequence ID" value="KAJ6960534.1"/>
    <property type="molecule type" value="Genomic_DNA"/>
</dbReference>
<sequence length="1154" mass="127010">MRTPSFFLCMQENVVEFSFQASAQGSIERERMDQTLLPKSTTEEKRWVLTWDTFVEELRRVSRLAAPMMVVSVTLYLLQVVSMIMAGHLSELSLSGVSMATSFTNVTGFSLLAGFSGGLETLCGQTYGAEQYKKFGSYTYCAIISLIVISIPVSVLWTFMDRLLIAVGIDSEISTVACKYAIWLVPALFAFAILQPLLRYFQSQSLIYPILVSTCAALCFHVPLCWALVYKWELGNIGGALAIGVSYWLNVILLVLYMVFSSSCEKTRRLYWDDIFSSINKFFRFAFPSAVMICLEWWTYELVILLAGLLPDPKLQTSVLSICLATSTLHFYVQYGIGAAGSTRASNELGSGNPQAAQVAVQVVLIMSLVEVVTVSLILFFCRHIFGYAFSSEKRVVDYVAELAPLMCLSIIMEGLQAVLSGIARGCGWQHIGAFINLGAYYLVATPLAVVLCFVLHLGGRGLWMGLLIGKIVQALCFASITALTNWKKQDLVKSWCQKKMLYMFLGVDHKFMKTPHYLFINQALLHKTEERASLLTWGAFVEELKKMSSLAAPLMLVAMTLYLLQVVSMMMAGHLSALSLSGVSIATSFTNVTGFSLVIGLAGGLETLCGQAYGAGQYKKFGSYTYGAMISLIPICLPVSVLWIFMDRILIAIGIDSDISIVARKYAICLVPALFANAILIPLLRYFQCQSMVLPMLLSNCATVCIHVPLCWALVYKWELGYIGAALAIGLSYWLNAFFLALYMAFSSSCEKTRGLYLDDIFSSIKEFLHIAFPSAAMVCLEWWTFELLLLLAGLLPDSKLETSVLSVCLTTVSLHYYVQYGISAAGSTRVSNELGAGNPETARGVVYVSLILSATEAVIVSTALFFCRNIFGYAFSNDKGVVDYVAEVAPLLCLSIIMDSFQIVLSDERKRKIPSPSILVSLNASTLLEAGIVRGCGWQHIGAFVNLGAYDLVAAPVAVLLCFVAHLRGKGLWIGILTGTTVQATSYAVITAMINWKKQAEVYRILVLASKEEVVACRDQRMVVGEDRGVQEVKVEVDGGGDGVVDDQRVLAEAVVVQKDLVVERQRAEVEELVQNDDVVGCQRVDVEEEAAVQKDLVVEEEGVYGMSFSLKPLVANTVVSIFIWGNVTKASSVHKMKNRTCYIRVDKKEEV</sequence>
<dbReference type="InterPro" id="IPR002528">
    <property type="entry name" value="MATE_fam"/>
</dbReference>
<feature type="transmembrane region" description="Helical" evidence="6">
    <location>
        <begin position="281"/>
        <end position="299"/>
    </location>
</feature>
<reference evidence="7" key="1">
    <citation type="journal article" date="2023" name="Mol. Ecol. Resour.">
        <title>Chromosome-level genome assembly of a triploid poplar Populus alba 'Berolinensis'.</title>
        <authorList>
            <person name="Chen S."/>
            <person name="Yu Y."/>
            <person name="Wang X."/>
            <person name="Wang S."/>
            <person name="Zhang T."/>
            <person name="Zhou Y."/>
            <person name="He R."/>
            <person name="Meng N."/>
            <person name="Wang Y."/>
            <person name="Liu W."/>
            <person name="Liu Z."/>
            <person name="Liu J."/>
            <person name="Guo Q."/>
            <person name="Huang H."/>
            <person name="Sederoff R.R."/>
            <person name="Wang G."/>
            <person name="Qu G."/>
            <person name="Chen S."/>
        </authorList>
    </citation>
    <scope>NUCLEOTIDE SEQUENCE</scope>
    <source>
        <strain evidence="7">SC-2020</strain>
    </source>
</reference>
<comment type="subcellular location">
    <subcellularLocation>
        <location evidence="1">Membrane</location>
        <topology evidence="1">Multi-pass membrane protein</topology>
    </subcellularLocation>
</comment>
<dbReference type="CDD" id="cd13132">
    <property type="entry name" value="MATE_eukaryotic"/>
    <property type="match status" value="2"/>
</dbReference>
<evidence type="ECO:0000256" key="1">
    <source>
        <dbReference type="ARBA" id="ARBA00004141"/>
    </source>
</evidence>
<feature type="transmembrane region" description="Helical" evidence="6">
    <location>
        <begin position="241"/>
        <end position="260"/>
    </location>
</feature>
<dbReference type="GO" id="GO:0015297">
    <property type="term" value="F:antiporter activity"/>
    <property type="evidence" value="ECO:0007669"/>
    <property type="project" value="InterPro"/>
</dbReference>
<feature type="transmembrane region" description="Helical" evidence="6">
    <location>
        <begin position="946"/>
        <end position="968"/>
    </location>
</feature>
<feature type="transmembrane region" description="Helical" evidence="6">
    <location>
        <begin position="723"/>
        <end position="747"/>
    </location>
</feature>
<keyword evidence="3 6" id="KW-0812">Transmembrane</keyword>
<keyword evidence="4 6" id="KW-1133">Transmembrane helix</keyword>
<feature type="transmembrane region" description="Helical" evidence="6">
    <location>
        <begin position="64"/>
        <end position="86"/>
    </location>
</feature>
<dbReference type="AlphaFoldDB" id="A0AAD6PUB6"/>
<feature type="transmembrane region" description="Helical" evidence="6">
    <location>
        <begin position="359"/>
        <end position="381"/>
    </location>
</feature>
<evidence type="ECO:0000313" key="8">
    <source>
        <dbReference type="Proteomes" id="UP001164929"/>
    </source>
</evidence>
<accession>A0AAD6PUB6</accession>
<proteinExistence type="inferred from homology"/>
<feature type="transmembrane region" description="Helical" evidence="6">
    <location>
        <begin position="106"/>
        <end position="123"/>
    </location>
</feature>
<name>A0AAD6PUB6_9ROSI</name>
<feature type="transmembrane region" description="Helical" evidence="6">
    <location>
        <begin position="401"/>
        <end position="423"/>
    </location>
</feature>
<evidence type="ECO:0000256" key="4">
    <source>
        <dbReference type="ARBA" id="ARBA00022989"/>
    </source>
</evidence>
<feature type="transmembrane region" description="Helical" evidence="6">
    <location>
        <begin position="435"/>
        <end position="457"/>
    </location>
</feature>
<feature type="transmembrane region" description="Helical" evidence="6">
    <location>
        <begin position="697"/>
        <end position="717"/>
    </location>
</feature>
<protein>
    <recommendedName>
        <fullName evidence="6">Protein DETOXIFICATION</fullName>
    </recommendedName>
    <alternativeName>
        <fullName evidence="6">Multidrug and toxic compound extrusion protein</fullName>
    </alternativeName>
</protein>
<dbReference type="NCBIfam" id="TIGR00797">
    <property type="entry name" value="matE"/>
    <property type="match status" value="2"/>
</dbReference>
<dbReference type="Pfam" id="PF01554">
    <property type="entry name" value="MatE"/>
    <property type="match status" value="4"/>
</dbReference>
<organism evidence="7 8">
    <name type="scientific">Populus alba x Populus x berolinensis</name>
    <dbReference type="NCBI Taxonomy" id="444605"/>
    <lineage>
        <taxon>Eukaryota</taxon>
        <taxon>Viridiplantae</taxon>
        <taxon>Streptophyta</taxon>
        <taxon>Embryophyta</taxon>
        <taxon>Tracheophyta</taxon>
        <taxon>Spermatophyta</taxon>
        <taxon>Magnoliopsida</taxon>
        <taxon>eudicotyledons</taxon>
        <taxon>Gunneridae</taxon>
        <taxon>Pentapetalae</taxon>
        <taxon>rosids</taxon>
        <taxon>fabids</taxon>
        <taxon>Malpighiales</taxon>
        <taxon>Salicaceae</taxon>
        <taxon>Saliceae</taxon>
        <taxon>Populus</taxon>
    </lineage>
</organism>
<comment type="similarity">
    <text evidence="2 6">Belongs to the multi antimicrobial extrusion (MATE) (TC 2.A.66.1) family.</text>
</comment>
<dbReference type="Proteomes" id="UP001164929">
    <property type="component" value="Chromosome 17"/>
</dbReference>
<keyword evidence="8" id="KW-1185">Reference proteome</keyword>
<dbReference type="GO" id="GO:1990961">
    <property type="term" value="P:xenobiotic detoxification by transmembrane export across the plasma membrane"/>
    <property type="evidence" value="ECO:0007669"/>
    <property type="project" value="InterPro"/>
</dbReference>
<dbReference type="GO" id="GO:0016020">
    <property type="term" value="C:membrane"/>
    <property type="evidence" value="ECO:0007669"/>
    <property type="project" value="UniProtKB-SubCell"/>
</dbReference>
<evidence type="ECO:0000256" key="6">
    <source>
        <dbReference type="RuleBase" id="RU004914"/>
    </source>
</evidence>
<dbReference type="InterPro" id="IPR045069">
    <property type="entry name" value="MATE_euk"/>
</dbReference>
<feature type="transmembrane region" description="Helical" evidence="6">
    <location>
        <begin position="205"/>
        <end position="229"/>
    </location>
</feature>
<evidence type="ECO:0000256" key="2">
    <source>
        <dbReference type="ARBA" id="ARBA00010199"/>
    </source>
</evidence>
<dbReference type="GO" id="GO:0042910">
    <property type="term" value="F:xenobiotic transmembrane transporter activity"/>
    <property type="evidence" value="ECO:0007669"/>
    <property type="project" value="InterPro"/>
</dbReference>
<feature type="transmembrane region" description="Helical" evidence="6">
    <location>
        <begin position="806"/>
        <end position="825"/>
    </location>
</feature>
<feature type="transmembrane region" description="Helical" evidence="6">
    <location>
        <begin position="180"/>
        <end position="198"/>
    </location>
</feature>
<feature type="transmembrane region" description="Helical" evidence="6">
    <location>
        <begin position="974"/>
        <end position="996"/>
    </location>
</feature>
<feature type="transmembrane region" description="Helical" evidence="6">
    <location>
        <begin position="625"/>
        <end position="646"/>
    </location>
</feature>
<evidence type="ECO:0000256" key="5">
    <source>
        <dbReference type="ARBA" id="ARBA00023136"/>
    </source>
</evidence>
<dbReference type="PANTHER" id="PTHR11206">
    <property type="entry name" value="MULTIDRUG RESISTANCE PROTEIN"/>
    <property type="match status" value="1"/>
</dbReference>
<keyword evidence="5 6" id="KW-0472">Membrane</keyword>
<evidence type="ECO:0000313" key="7">
    <source>
        <dbReference type="EMBL" id="KAJ6960534.1"/>
    </source>
</evidence>
<evidence type="ECO:0000256" key="3">
    <source>
        <dbReference type="ARBA" id="ARBA00022692"/>
    </source>
</evidence>
<feature type="transmembrane region" description="Helical" evidence="6">
    <location>
        <begin position="463"/>
        <end position="484"/>
    </location>
</feature>
<comment type="caution">
    <text evidence="7">The sequence shown here is derived from an EMBL/GenBank/DDBJ whole genome shotgun (WGS) entry which is preliminary data.</text>
</comment>
<feature type="transmembrane region" description="Helical" evidence="6">
    <location>
        <begin position="666"/>
        <end position="685"/>
    </location>
</feature>
<feature type="transmembrane region" description="Helical" evidence="6">
    <location>
        <begin position="551"/>
        <end position="573"/>
    </location>
</feature>